<evidence type="ECO:0000313" key="8">
    <source>
        <dbReference type="Proteomes" id="UP000650524"/>
    </source>
</evidence>
<evidence type="ECO:0000256" key="2">
    <source>
        <dbReference type="ARBA" id="ARBA00022475"/>
    </source>
</evidence>
<comment type="subcellular location">
    <subcellularLocation>
        <location evidence="1">Cell membrane</location>
        <topology evidence="1">Multi-pass membrane protein</topology>
    </subcellularLocation>
</comment>
<feature type="transmembrane region" description="Helical" evidence="6">
    <location>
        <begin position="229"/>
        <end position="256"/>
    </location>
</feature>
<reference evidence="7 8" key="1">
    <citation type="submission" date="2020-08" db="EMBL/GenBank/DDBJ databases">
        <title>Bridging the membrane lipid divide: bacteria of the FCB group superphylum have the potential to synthesize archaeal ether lipids.</title>
        <authorList>
            <person name="Villanueva L."/>
            <person name="Von Meijenfeldt F.A.B."/>
            <person name="Westbye A.B."/>
            <person name="Yadav S."/>
            <person name="Hopmans E.C."/>
            <person name="Dutilh B.E."/>
            <person name="Sinninghe Damste J.S."/>
        </authorList>
    </citation>
    <scope>NUCLEOTIDE SEQUENCE [LARGE SCALE GENOMIC DNA]</scope>
    <source>
        <strain evidence="7">NIOZ-UU27</strain>
    </source>
</reference>
<evidence type="ECO:0000256" key="1">
    <source>
        <dbReference type="ARBA" id="ARBA00004651"/>
    </source>
</evidence>
<accession>A0A8J6MX80</accession>
<keyword evidence="3 6" id="KW-0812">Transmembrane</keyword>
<dbReference type="PANTHER" id="PTHR30482">
    <property type="entry name" value="HIGH-AFFINITY BRANCHED-CHAIN AMINO ACID TRANSPORT SYSTEM PERMEASE"/>
    <property type="match status" value="1"/>
</dbReference>
<dbReference type="PANTHER" id="PTHR30482:SF10">
    <property type="entry name" value="HIGH-AFFINITY BRANCHED-CHAIN AMINO ACID TRANSPORT PROTEIN BRAE"/>
    <property type="match status" value="1"/>
</dbReference>
<evidence type="ECO:0000256" key="6">
    <source>
        <dbReference type="SAM" id="Phobius"/>
    </source>
</evidence>
<organism evidence="7 8">
    <name type="scientific">Candidatus Desulfacyla euxinica</name>
    <dbReference type="NCBI Taxonomy" id="2841693"/>
    <lineage>
        <taxon>Bacteria</taxon>
        <taxon>Deltaproteobacteria</taxon>
        <taxon>Candidatus Desulfacyla</taxon>
    </lineage>
</organism>
<dbReference type="Proteomes" id="UP000650524">
    <property type="component" value="Unassembled WGS sequence"/>
</dbReference>
<dbReference type="InterPro" id="IPR001851">
    <property type="entry name" value="ABC_transp_permease"/>
</dbReference>
<comment type="caution">
    <text evidence="7">The sequence shown here is derived from an EMBL/GenBank/DDBJ whole genome shotgun (WGS) entry which is preliminary data.</text>
</comment>
<keyword evidence="4 6" id="KW-1133">Transmembrane helix</keyword>
<sequence length="307" mass="33960">MNRIILGIVLLFLLIFPVFNLPYLNTFLIILFMYILLAESYDILGGYTGYINMGHIAFFGIGAYTFGLLWNTGLSLYLSFLAGTLAAVVFAILISFPLFRLQGAYFSLAAFALVKLMEHLTLNLSSITHGSDGLKVLEGNRMIPMYYLSLLLVVAVVVVSFLITRSRFGLAMASVREEEEIAFDFGVPVQRIKTTAMVISASFAGLMGSFYTWYTIFINPSMVFGTEMALMPIAMAMLGGSGVIIGPVIGAVFLLIVEETLWTRFAYLHTAAYGLVILLVGLFMPGGLVRLRPVRRFLIRVGLFKEL</sequence>
<evidence type="ECO:0000256" key="3">
    <source>
        <dbReference type="ARBA" id="ARBA00022692"/>
    </source>
</evidence>
<keyword evidence="5 6" id="KW-0472">Membrane</keyword>
<evidence type="ECO:0000256" key="4">
    <source>
        <dbReference type="ARBA" id="ARBA00022989"/>
    </source>
</evidence>
<evidence type="ECO:0000313" key="7">
    <source>
        <dbReference type="EMBL" id="MBC8176449.1"/>
    </source>
</evidence>
<feature type="transmembrane region" description="Helical" evidence="6">
    <location>
        <begin position="49"/>
        <end position="69"/>
    </location>
</feature>
<feature type="transmembrane region" description="Helical" evidence="6">
    <location>
        <begin position="145"/>
        <end position="163"/>
    </location>
</feature>
<feature type="transmembrane region" description="Helical" evidence="6">
    <location>
        <begin position="196"/>
        <end position="217"/>
    </location>
</feature>
<feature type="transmembrane region" description="Helical" evidence="6">
    <location>
        <begin position="271"/>
        <end position="291"/>
    </location>
</feature>
<keyword evidence="2" id="KW-1003">Cell membrane</keyword>
<protein>
    <submittedName>
        <fullName evidence="7">Branched-chain amino acid ABC transporter permease</fullName>
    </submittedName>
</protein>
<dbReference type="InterPro" id="IPR043428">
    <property type="entry name" value="LivM-like"/>
</dbReference>
<dbReference type="GO" id="GO:0005886">
    <property type="term" value="C:plasma membrane"/>
    <property type="evidence" value="ECO:0007669"/>
    <property type="project" value="UniProtKB-SubCell"/>
</dbReference>
<proteinExistence type="predicted"/>
<dbReference type="CDD" id="cd06581">
    <property type="entry name" value="TM_PBP1_LivM_like"/>
    <property type="match status" value="1"/>
</dbReference>
<evidence type="ECO:0000256" key="5">
    <source>
        <dbReference type="ARBA" id="ARBA00023136"/>
    </source>
</evidence>
<feature type="transmembrane region" description="Helical" evidence="6">
    <location>
        <begin position="76"/>
        <end position="99"/>
    </location>
</feature>
<dbReference type="Pfam" id="PF02653">
    <property type="entry name" value="BPD_transp_2"/>
    <property type="match status" value="1"/>
</dbReference>
<dbReference type="AlphaFoldDB" id="A0A8J6MX80"/>
<gene>
    <name evidence="7" type="ORF">H8E19_03515</name>
</gene>
<feature type="transmembrane region" description="Helical" evidence="6">
    <location>
        <begin position="7"/>
        <end position="37"/>
    </location>
</feature>
<name>A0A8J6MX80_9DELT</name>
<dbReference type="EMBL" id="JACNJD010000136">
    <property type="protein sequence ID" value="MBC8176449.1"/>
    <property type="molecule type" value="Genomic_DNA"/>
</dbReference>
<dbReference type="GO" id="GO:0015658">
    <property type="term" value="F:branched-chain amino acid transmembrane transporter activity"/>
    <property type="evidence" value="ECO:0007669"/>
    <property type="project" value="InterPro"/>
</dbReference>